<protein>
    <submittedName>
        <fullName evidence="1">Uncharacterized protein</fullName>
    </submittedName>
</protein>
<sequence length="181" mass="18673">MGALIVAIYQAWAQTEEGAVVREKRTLGTDGKPSALVTSSEYAVLLDEIAAFKAKVFQDAADEGPEAFVHAASAYGPPAAAQEKVHFTHASFIPRSGVEERAPALVCGPAAAAGIMPEEQGRSVCIYSGVTELGPVTLGAILDSPGAAAVTHRLPDSLEDSAAHCYHGHCGDGASLAFDPE</sequence>
<dbReference type="AlphaFoldDB" id="A0AAE0H0F9"/>
<evidence type="ECO:0000313" key="2">
    <source>
        <dbReference type="Proteomes" id="UP001190700"/>
    </source>
</evidence>
<dbReference type="Proteomes" id="UP001190700">
    <property type="component" value="Unassembled WGS sequence"/>
</dbReference>
<reference evidence="1 2" key="1">
    <citation type="journal article" date="2015" name="Genome Biol. Evol.">
        <title>Comparative Genomics of a Bacterivorous Green Alga Reveals Evolutionary Causalities and Consequences of Phago-Mixotrophic Mode of Nutrition.</title>
        <authorList>
            <person name="Burns J.A."/>
            <person name="Paasch A."/>
            <person name="Narechania A."/>
            <person name="Kim E."/>
        </authorList>
    </citation>
    <scope>NUCLEOTIDE SEQUENCE [LARGE SCALE GENOMIC DNA]</scope>
    <source>
        <strain evidence="1 2">PLY_AMNH</strain>
    </source>
</reference>
<keyword evidence="2" id="KW-1185">Reference proteome</keyword>
<dbReference type="EMBL" id="LGRX02001178">
    <property type="protein sequence ID" value="KAK3286701.1"/>
    <property type="molecule type" value="Genomic_DNA"/>
</dbReference>
<accession>A0AAE0H0F9</accession>
<proteinExistence type="predicted"/>
<comment type="caution">
    <text evidence="1">The sequence shown here is derived from an EMBL/GenBank/DDBJ whole genome shotgun (WGS) entry which is preliminary data.</text>
</comment>
<name>A0AAE0H0F9_9CHLO</name>
<organism evidence="1 2">
    <name type="scientific">Cymbomonas tetramitiformis</name>
    <dbReference type="NCBI Taxonomy" id="36881"/>
    <lineage>
        <taxon>Eukaryota</taxon>
        <taxon>Viridiplantae</taxon>
        <taxon>Chlorophyta</taxon>
        <taxon>Pyramimonadophyceae</taxon>
        <taxon>Pyramimonadales</taxon>
        <taxon>Pyramimonadaceae</taxon>
        <taxon>Cymbomonas</taxon>
    </lineage>
</organism>
<evidence type="ECO:0000313" key="1">
    <source>
        <dbReference type="EMBL" id="KAK3286701.1"/>
    </source>
</evidence>
<gene>
    <name evidence="1" type="ORF">CYMTET_5755</name>
</gene>